<dbReference type="GO" id="GO:0070878">
    <property type="term" value="F:primary miRNA binding"/>
    <property type="evidence" value="ECO:0007669"/>
    <property type="project" value="TreeGrafter"/>
</dbReference>
<dbReference type="FunFam" id="3.30.160.20:FF:000021">
    <property type="entry name" value="Microprocessor complex subunit DGCR8"/>
    <property type="match status" value="1"/>
</dbReference>
<dbReference type="PROSITE" id="PS50137">
    <property type="entry name" value="DS_RBD"/>
    <property type="match status" value="1"/>
</dbReference>
<organism evidence="4 5">
    <name type="scientific">Dimorphilus gyrociliatus</name>
    <dbReference type="NCBI Taxonomy" id="2664684"/>
    <lineage>
        <taxon>Eukaryota</taxon>
        <taxon>Metazoa</taxon>
        <taxon>Spiralia</taxon>
        <taxon>Lophotrochozoa</taxon>
        <taxon>Annelida</taxon>
        <taxon>Polychaeta</taxon>
        <taxon>Polychaeta incertae sedis</taxon>
        <taxon>Dinophilidae</taxon>
        <taxon>Dimorphilus</taxon>
    </lineage>
</organism>
<dbReference type="EMBL" id="CAJFCJ010000012">
    <property type="protein sequence ID" value="CAD5120347.1"/>
    <property type="molecule type" value="Genomic_DNA"/>
</dbReference>
<feature type="region of interest" description="Disordered" evidence="2">
    <location>
        <begin position="1"/>
        <end position="107"/>
    </location>
</feature>
<dbReference type="GO" id="GO:0020037">
    <property type="term" value="F:heme binding"/>
    <property type="evidence" value="ECO:0007669"/>
    <property type="project" value="InterPro"/>
</dbReference>
<dbReference type="SUPFAM" id="SSF54768">
    <property type="entry name" value="dsRNA-binding domain-like"/>
    <property type="match status" value="1"/>
</dbReference>
<dbReference type="GO" id="GO:0042802">
    <property type="term" value="F:identical protein binding"/>
    <property type="evidence" value="ECO:0007669"/>
    <property type="project" value="InterPro"/>
</dbReference>
<dbReference type="PANTHER" id="PTHR13482">
    <property type="entry name" value="MICRORNA PROCESSOR COMPLEX SUBUNIT DGCR8"/>
    <property type="match status" value="1"/>
</dbReference>
<evidence type="ECO:0000259" key="3">
    <source>
        <dbReference type="PROSITE" id="PS50137"/>
    </source>
</evidence>
<feature type="compositionally biased region" description="Polar residues" evidence="2">
    <location>
        <begin position="66"/>
        <end position="75"/>
    </location>
</feature>
<sequence>MSDFFPPLPEDRPPSPPPAPPSQPPTSSSNKTLTDSMTSEPAPPNEAPPKLPSPPPPPQSKLTQSYSNQDSNQAEDTVIKEKKKNDEFTSEEEQEGGEGDGEGEGEPETFERVVLKELNKHFHVILPSGWVEIRHFSGMNVYLHRESRVCTMSMPYHIGKESARRHNVPLAAIPCFAYKRGLEKRDQPNAEDSCPVAKKSKMEEKNQDECQGELVKTEDKNQEDVTETAGSVDVTVRVHSADEYNKTLTHDELLEYCEKVFEFERIKTRRFKSWKKRRIDLKSSRYANMTPGTKLISCVAPNGKRKEFTINPTGKTHIALLHEFVQLSMGEAPQIQFTERSNSALPYAANVYIKGTCYGTGYAATKKQAKLEAAKVTLQALAPEISKVTDEDKKDKLNDVELFDEISITDSRVHEICQRTGTPDPVQLLTFSVDASYGFSHGKIDTQYHSAHGQKNSLTMTVGKFSAKIFYKKKKVGQQLAAQEILRQMHPQIRFYGGLLRLYGNCKKHVEESRIRSEEMKQLNILDSVDPKKNAHEKILEKLRTDMLALSDKRKDDLPANSFYLEDNCLKGGYNVSSFNTLKDN</sequence>
<feature type="compositionally biased region" description="Acidic residues" evidence="2">
    <location>
        <begin position="88"/>
        <end position="107"/>
    </location>
</feature>
<name>A0A7I8VXT0_9ANNE</name>
<dbReference type="GO" id="GO:0003725">
    <property type="term" value="F:double-stranded RNA binding"/>
    <property type="evidence" value="ECO:0007669"/>
    <property type="project" value="TreeGrafter"/>
</dbReference>
<dbReference type="AlphaFoldDB" id="A0A7I8VXT0"/>
<dbReference type="OrthoDB" id="112668at2759"/>
<dbReference type="CDD" id="cd19867">
    <property type="entry name" value="DSRM_DGCR8_rpt1"/>
    <property type="match status" value="1"/>
</dbReference>
<evidence type="ECO:0000256" key="1">
    <source>
        <dbReference type="PROSITE-ProRule" id="PRU00266"/>
    </source>
</evidence>
<evidence type="ECO:0000313" key="4">
    <source>
        <dbReference type="EMBL" id="CAD5120347.1"/>
    </source>
</evidence>
<dbReference type="Proteomes" id="UP000549394">
    <property type="component" value="Unassembled WGS sequence"/>
</dbReference>
<accession>A0A7I8VXT0</accession>
<feature type="domain" description="DRBM" evidence="3">
    <location>
        <begin position="316"/>
        <end position="383"/>
    </location>
</feature>
<keyword evidence="1" id="KW-0694">RNA-binding</keyword>
<feature type="compositionally biased region" description="Basic and acidic residues" evidence="2">
    <location>
        <begin position="77"/>
        <end position="87"/>
    </location>
</feature>
<dbReference type="Gene3D" id="2.20.70.10">
    <property type="match status" value="1"/>
</dbReference>
<feature type="compositionally biased region" description="Pro residues" evidence="2">
    <location>
        <begin position="14"/>
        <end position="24"/>
    </location>
</feature>
<dbReference type="Gene3D" id="3.30.160.590">
    <property type="match status" value="1"/>
</dbReference>
<dbReference type="InterPro" id="IPR040375">
    <property type="entry name" value="DGCR8"/>
</dbReference>
<dbReference type="InterPro" id="IPR014720">
    <property type="entry name" value="dsRBD_dom"/>
</dbReference>
<dbReference type="Gene3D" id="3.30.160.20">
    <property type="match status" value="2"/>
</dbReference>
<protein>
    <submittedName>
        <fullName evidence="4">DgyrCDS8921</fullName>
    </submittedName>
</protein>
<feature type="compositionally biased region" description="Pro residues" evidence="2">
    <location>
        <begin position="41"/>
        <end position="59"/>
    </location>
</feature>
<evidence type="ECO:0000313" key="5">
    <source>
        <dbReference type="Proteomes" id="UP000549394"/>
    </source>
</evidence>
<reference evidence="4 5" key="1">
    <citation type="submission" date="2020-08" db="EMBL/GenBank/DDBJ databases">
        <authorList>
            <person name="Hejnol A."/>
        </authorList>
    </citation>
    <scope>NUCLEOTIDE SEQUENCE [LARGE SCALE GENOMIC DNA]</scope>
</reference>
<proteinExistence type="predicted"/>
<dbReference type="PANTHER" id="PTHR13482:SF3">
    <property type="entry name" value="MICROPROCESSOR COMPLEX SUBUNIT DGCR8"/>
    <property type="match status" value="1"/>
</dbReference>
<evidence type="ECO:0000256" key="2">
    <source>
        <dbReference type="SAM" id="MobiDB-lite"/>
    </source>
</evidence>
<comment type="caution">
    <text evidence="4">The sequence shown here is derived from an EMBL/GenBank/DDBJ whole genome shotgun (WGS) entry which is preliminary data.</text>
</comment>
<dbReference type="GO" id="GO:0031053">
    <property type="term" value="P:primary miRNA processing"/>
    <property type="evidence" value="ECO:0007669"/>
    <property type="project" value="InterPro"/>
</dbReference>
<keyword evidence="5" id="KW-1185">Reference proteome</keyword>
<dbReference type="Pfam" id="PF00035">
    <property type="entry name" value="dsrm"/>
    <property type="match status" value="1"/>
</dbReference>
<dbReference type="GO" id="GO:0070877">
    <property type="term" value="C:microprocessor complex"/>
    <property type="evidence" value="ECO:0007669"/>
    <property type="project" value="InterPro"/>
</dbReference>
<gene>
    <name evidence="4" type="ORF">DGYR_LOCUS8454</name>
</gene>